<evidence type="ECO:0000256" key="2">
    <source>
        <dbReference type="ARBA" id="ARBA00022617"/>
    </source>
</evidence>
<evidence type="ECO:0000256" key="4">
    <source>
        <dbReference type="ARBA" id="ARBA00022729"/>
    </source>
</evidence>
<dbReference type="InterPro" id="IPR005616">
    <property type="entry name" value="CcmH/CycL/Ccl2/NrfF_N"/>
</dbReference>
<accession>A0A3B1D7Q8</accession>
<evidence type="ECO:0000313" key="9">
    <source>
        <dbReference type="EMBL" id="VAX30960.1"/>
    </source>
</evidence>
<feature type="transmembrane region" description="Helical" evidence="7">
    <location>
        <begin position="113"/>
        <end position="131"/>
    </location>
</feature>
<dbReference type="InterPro" id="IPR038297">
    <property type="entry name" value="CcmH/CycL/NrfF/Ccl2_sf"/>
</dbReference>
<keyword evidence="5" id="KW-0201">Cytochrome c-type biogenesis</keyword>
<proteinExistence type="inferred from homology"/>
<evidence type="ECO:0000256" key="6">
    <source>
        <dbReference type="ARBA" id="ARBA00023004"/>
    </source>
</evidence>
<dbReference type="GO" id="GO:0016829">
    <property type="term" value="F:lyase activity"/>
    <property type="evidence" value="ECO:0007669"/>
    <property type="project" value="UniProtKB-KW"/>
</dbReference>
<keyword evidence="3" id="KW-0479">Metal-binding</keyword>
<evidence type="ECO:0000256" key="5">
    <source>
        <dbReference type="ARBA" id="ARBA00022748"/>
    </source>
</evidence>
<keyword evidence="7" id="KW-1133">Transmembrane helix</keyword>
<evidence type="ECO:0000259" key="8">
    <source>
        <dbReference type="Pfam" id="PF03918"/>
    </source>
</evidence>
<name>A0A3B1D7Q8_9ZZZZ</name>
<dbReference type="GO" id="GO:0046872">
    <property type="term" value="F:metal ion binding"/>
    <property type="evidence" value="ECO:0007669"/>
    <property type="project" value="UniProtKB-KW"/>
</dbReference>
<dbReference type="AlphaFoldDB" id="A0A3B1D7Q8"/>
<evidence type="ECO:0000256" key="3">
    <source>
        <dbReference type="ARBA" id="ARBA00022723"/>
    </source>
</evidence>
<keyword evidence="2" id="KW-0349">Heme</keyword>
<dbReference type="GO" id="GO:0017004">
    <property type="term" value="P:cytochrome complex assembly"/>
    <property type="evidence" value="ECO:0007669"/>
    <property type="project" value="UniProtKB-KW"/>
</dbReference>
<organism evidence="9">
    <name type="scientific">hydrothermal vent metagenome</name>
    <dbReference type="NCBI Taxonomy" id="652676"/>
    <lineage>
        <taxon>unclassified sequences</taxon>
        <taxon>metagenomes</taxon>
        <taxon>ecological metagenomes</taxon>
    </lineage>
</organism>
<keyword evidence="9" id="KW-0456">Lyase</keyword>
<evidence type="ECO:0000256" key="7">
    <source>
        <dbReference type="SAM" id="Phobius"/>
    </source>
</evidence>
<dbReference type="EMBL" id="UOGF01000069">
    <property type="protein sequence ID" value="VAX30960.1"/>
    <property type="molecule type" value="Genomic_DNA"/>
</dbReference>
<keyword evidence="7" id="KW-0472">Membrane</keyword>
<dbReference type="PANTHER" id="PTHR47870:SF1">
    <property type="entry name" value="CYTOCHROME C-TYPE BIOGENESIS PROTEIN CCMH"/>
    <property type="match status" value="1"/>
</dbReference>
<gene>
    <name evidence="9" type="ORF">MNBD_NITROSPIRAE01-29</name>
</gene>
<feature type="domain" description="CcmH/CycL/Ccl2/NrfF N-terminal" evidence="8">
    <location>
        <begin position="33"/>
        <end position="165"/>
    </location>
</feature>
<dbReference type="CDD" id="cd16378">
    <property type="entry name" value="CcmH_N"/>
    <property type="match status" value="1"/>
</dbReference>
<comment type="similarity">
    <text evidence="1">Belongs to the CcmH/CycL/Ccl2/NrfF family.</text>
</comment>
<dbReference type="PANTHER" id="PTHR47870">
    <property type="entry name" value="CYTOCHROME C-TYPE BIOGENESIS PROTEIN CCMH"/>
    <property type="match status" value="1"/>
</dbReference>
<dbReference type="InterPro" id="IPR051263">
    <property type="entry name" value="C-type_cytochrome_biogenesis"/>
</dbReference>
<dbReference type="Pfam" id="PF03918">
    <property type="entry name" value="CcmH"/>
    <property type="match status" value="1"/>
</dbReference>
<protein>
    <submittedName>
        <fullName evidence="9">Cytochrome c heme lyase subunit CcmL</fullName>
    </submittedName>
</protein>
<dbReference type="GO" id="GO:0005886">
    <property type="term" value="C:plasma membrane"/>
    <property type="evidence" value="ECO:0007669"/>
    <property type="project" value="TreeGrafter"/>
</dbReference>
<evidence type="ECO:0000256" key="1">
    <source>
        <dbReference type="ARBA" id="ARBA00010342"/>
    </source>
</evidence>
<keyword evidence="7" id="KW-0812">Transmembrane</keyword>
<reference evidence="9" key="1">
    <citation type="submission" date="2018-06" db="EMBL/GenBank/DDBJ databases">
        <authorList>
            <person name="Zhirakovskaya E."/>
        </authorList>
    </citation>
    <scope>NUCLEOTIDE SEQUENCE</scope>
</reference>
<keyword evidence="4" id="KW-0732">Signal</keyword>
<dbReference type="Gene3D" id="1.10.8.640">
    <property type="entry name" value="Cytochrome C biogenesis protein"/>
    <property type="match status" value="1"/>
</dbReference>
<sequence>MRIWATFLFAVFVFFPVSEEPLLFAQDGPMPPALSMGDDELQAKTKEIAKVLRCAVCQSESVWESNSTLAIQMRDIVRERLLAGESSDEIQAYFVSRYGDYIIFKPRFRGINLLLWGGPFLLLLFGGVILLRNLSKWTKPHPALPEAPSASLDPIDEKQRQRLEQELRKG</sequence>
<keyword evidence="6" id="KW-0408">Iron</keyword>